<dbReference type="SUPFAM" id="SSF46894">
    <property type="entry name" value="C-terminal effector domain of the bipartite response regulators"/>
    <property type="match status" value="1"/>
</dbReference>
<name>A0AAW8GG44_9GAMM</name>
<proteinExistence type="predicted"/>
<keyword evidence="1" id="KW-0805">Transcription regulation</keyword>
<feature type="domain" description="HTH luxR-type" evidence="4">
    <location>
        <begin position="187"/>
        <end position="253"/>
    </location>
</feature>
<dbReference type="PANTHER" id="PTHR44688:SF16">
    <property type="entry name" value="DNA-BINDING TRANSCRIPTIONAL ACTIVATOR DEVR_DOSR"/>
    <property type="match status" value="1"/>
</dbReference>
<dbReference type="PROSITE" id="PS50043">
    <property type="entry name" value="HTH_LUXR_2"/>
    <property type="match status" value="1"/>
</dbReference>
<dbReference type="InterPro" id="IPR036693">
    <property type="entry name" value="TF_LuxR_autoind-bd_dom_sf"/>
</dbReference>
<sequence>MHAIDNSWELPDMVPAATSVQDCLRNALQIARRFGFDALIYDFAPVPTTPEGVLMTPSVIEPCNVPSDMRDLWVHQGLYQKDPVQALALRGSCPFFWSYHRKEASALQPHLDEDSHAVAEVLHDWRYTRGVTVPLHMPGNRFATMTALWHDACFAEARQALDLHVLRLAYLAHATNDRLAQLFGREELTPVGIGLSVREQECIVLSAQGLSSKQIAWKLKRSESTVVLHLQSAARKLGGRNRAQAIARAAHFGYLREPLD</sequence>
<dbReference type="InterPro" id="IPR005143">
    <property type="entry name" value="TF_LuxR_autoind-bd_dom"/>
</dbReference>
<dbReference type="Pfam" id="PF00196">
    <property type="entry name" value="GerE"/>
    <property type="match status" value="1"/>
</dbReference>
<evidence type="ECO:0000313" key="6">
    <source>
        <dbReference type="Proteomes" id="UP001234354"/>
    </source>
</evidence>
<dbReference type="Pfam" id="PF03472">
    <property type="entry name" value="Autoind_bind"/>
    <property type="match status" value="1"/>
</dbReference>
<dbReference type="PROSITE" id="PS00622">
    <property type="entry name" value="HTH_LUXR_1"/>
    <property type="match status" value="1"/>
</dbReference>
<dbReference type="InterPro" id="IPR000792">
    <property type="entry name" value="Tscrpt_reg_LuxR_C"/>
</dbReference>
<evidence type="ECO:0000259" key="4">
    <source>
        <dbReference type="PROSITE" id="PS50043"/>
    </source>
</evidence>
<dbReference type="Proteomes" id="UP001234354">
    <property type="component" value="Unassembled WGS sequence"/>
</dbReference>
<dbReference type="InterPro" id="IPR036388">
    <property type="entry name" value="WH-like_DNA-bd_sf"/>
</dbReference>
<accession>A0AAW8GG44</accession>
<dbReference type="InterPro" id="IPR016032">
    <property type="entry name" value="Sig_transdc_resp-reg_C-effctor"/>
</dbReference>
<dbReference type="AlphaFoldDB" id="A0AAW8GG44"/>
<keyword evidence="3" id="KW-0804">Transcription</keyword>
<dbReference type="SUPFAM" id="SSF75516">
    <property type="entry name" value="Pheromone-binding domain of LuxR-like quorum-sensing transcription factors"/>
    <property type="match status" value="1"/>
</dbReference>
<reference evidence="5" key="1">
    <citation type="submission" date="2023-07" db="EMBL/GenBank/DDBJ databases">
        <title>Functional and genomic diversity of the sorghum phyllosphere microbiome.</title>
        <authorList>
            <person name="Shade A."/>
        </authorList>
    </citation>
    <scope>NUCLEOTIDE SEQUENCE</scope>
    <source>
        <strain evidence="5">SORGH_AS_0908</strain>
    </source>
</reference>
<keyword evidence="2" id="KW-0238">DNA-binding</keyword>
<evidence type="ECO:0000256" key="1">
    <source>
        <dbReference type="ARBA" id="ARBA00023015"/>
    </source>
</evidence>
<evidence type="ECO:0000256" key="3">
    <source>
        <dbReference type="ARBA" id="ARBA00023163"/>
    </source>
</evidence>
<comment type="caution">
    <text evidence="5">The sequence shown here is derived from an EMBL/GenBank/DDBJ whole genome shotgun (WGS) entry which is preliminary data.</text>
</comment>
<dbReference type="GO" id="GO:0006355">
    <property type="term" value="P:regulation of DNA-templated transcription"/>
    <property type="evidence" value="ECO:0007669"/>
    <property type="project" value="InterPro"/>
</dbReference>
<gene>
    <name evidence="5" type="ORF">QE383_003024</name>
</gene>
<evidence type="ECO:0000256" key="2">
    <source>
        <dbReference type="ARBA" id="ARBA00023125"/>
    </source>
</evidence>
<dbReference type="GO" id="GO:0003677">
    <property type="term" value="F:DNA binding"/>
    <property type="evidence" value="ECO:0007669"/>
    <property type="project" value="UniProtKB-KW"/>
</dbReference>
<dbReference type="SMART" id="SM00421">
    <property type="entry name" value="HTH_LUXR"/>
    <property type="match status" value="1"/>
</dbReference>
<dbReference type="EMBL" id="JAUTBB010000001">
    <property type="protein sequence ID" value="MDQ1120716.1"/>
    <property type="molecule type" value="Genomic_DNA"/>
</dbReference>
<evidence type="ECO:0000313" key="5">
    <source>
        <dbReference type="EMBL" id="MDQ1120716.1"/>
    </source>
</evidence>
<dbReference type="Gene3D" id="3.30.450.80">
    <property type="entry name" value="Transcription factor LuxR-like, autoinducer-binding domain"/>
    <property type="match status" value="1"/>
</dbReference>
<protein>
    <submittedName>
        <fullName evidence="5">LuxR family transcriptional regulator</fullName>
    </submittedName>
</protein>
<dbReference type="RefSeq" id="WP_306994286.1">
    <property type="nucleotide sequence ID" value="NZ_JAUTBB010000001.1"/>
</dbReference>
<dbReference type="PRINTS" id="PR00038">
    <property type="entry name" value="HTHLUXR"/>
</dbReference>
<organism evidence="5 6">
    <name type="scientific">Pseudoxanthomonas winnipegensis</name>
    <dbReference type="NCBI Taxonomy" id="2480810"/>
    <lineage>
        <taxon>Bacteria</taxon>
        <taxon>Pseudomonadati</taxon>
        <taxon>Pseudomonadota</taxon>
        <taxon>Gammaproteobacteria</taxon>
        <taxon>Lysobacterales</taxon>
        <taxon>Lysobacteraceae</taxon>
        <taxon>Pseudoxanthomonas</taxon>
    </lineage>
</organism>
<dbReference type="CDD" id="cd06170">
    <property type="entry name" value="LuxR_C_like"/>
    <property type="match status" value="1"/>
</dbReference>
<dbReference type="PANTHER" id="PTHR44688">
    <property type="entry name" value="DNA-BINDING TRANSCRIPTIONAL ACTIVATOR DEVR_DOSR"/>
    <property type="match status" value="1"/>
</dbReference>
<dbReference type="Gene3D" id="1.10.10.10">
    <property type="entry name" value="Winged helix-like DNA-binding domain superfamily/Winged helix DNA-binding domain"/>
    <property type="match status" value="1"/>
</dbReference>